<sequence length="1422" mass="154020">MAADTLLEADSKLQVPVTRPSSQMGNSVTNDSRRSSASRDQATRGSSSAGSPSNSASTVSSDEPTTSTFLPPAAQSSLPVPYHTLPPGLPRRHGANTSQISTSPASSASQQDYRLSLTPSPSGSHRPARAAESRTRRISHRPHRSSGAFLLTDQLGSGRHGNASSHKPPQLQSGANRGSSNGAAHETPKRVLFPSSEEVNTPDKTHPGAIMQARGAAIPTASSSPTTASPASSANRPLDLDSAQIVNMALSLSESRRLAYRRNVSQQLPPRFAPASDNAGSGARFRQQQQQRRPSHTMSPRPERPLSGFFSSGQAPQSQGIPRADATYTLQPAFEVLPYDSGGGQNAYRYRFSQSTIARAQKAKDYLELLAQQRRLLELIPPLTPGPLSRSRATSLGSPPSTSVNSGQPQQLLSAGSNPSSELVPGSVRLGRPYNPLQYIRNRKVRVRERRTIDGQAQGFGDVSKTAEWVDEVARRAATGQDRMLGGYTLPEFSGANADAALQSSPPASRVTGQGISAKPKRPRIDWTIDPADMIADVYWLEQGDNKKLVEDHHWRRVFPQDSALYRPVSQRTDESLFLNPPGKNQEATGPFPTLTEDGHAGGSNAKTPLLPSVGAQSKELGFSPEQDQSSATKRARQKLNELRAFRHRHTPSNHAHGSAWFQRGSFSDTSDSDNDRSRASQAHAASLRATRAEKSTTLKSEEPLEKAPEKDENAAATAAAAALKEKTRPGPPSAAVTGASPASGKALTPQPATDPSLQRGRASLELPAAGPRLSLEYDSSRPTSPEMRPVSNDGPGFVPPLGGDLSPPSSRAASPPRYRFQKVKSMFRDHSRERERERDRDRSSHPISQGAAVVTDSSRTHPKGSQQWQQQQQQPQRDHLGSDATPLATHANTSQTTLGQTEKTSRGPGPETSDSHRLYASINNVAGNPHNYHRSEEGGPTLRGLFKGGPRIDAMLRDGLSKVSDILWRREGSEVPEDDSTAAAPSSSSSSDDDSESEATEPRGRLGKKLPPWSRSPSAVAGDSGPRKSSEAGQKHYLDVMPMFGRSGDAINRPPSRQSARFERLKPPPIDVHYAPTSTTDAANDRKQSHSRPRSRRSSSLQREANGSESEVRSRRSSQVSGVASSVNGSIDDRSLKPVSRPIRPPSASAGRNTSHTRWSMSQPTFVNRGSLSRREVARLHAFVYSSAILAKELLRHANEPKPLAPQWNDGRSNGAVTSAGDEDGQDEAVDATQNGDAGSGPIIVRGANGETSLTWADIAAYAPNPAEIACRPVKQVELYPLAAQVLGSAIQRSGASWQNSAETFANAKMPELRQRIEKVHTRVAIDLSGLARQAADEADEVTQDLMAVQRLRVKRVGDSIEKMLRRRQRRFRWVRRAGWLTVEWLLLGLMWYVWFVVTLARIVLGFGRGVYASVRWLLWL</sequence>
<feature type="compositionally biased region" description="Polar residues" evidence="1">
    <location>
        <begin position="162"/>
        <end position="182"/>
    </location>
</feature>
<feature type="region of interest" description="Disordered" evidence="1">
    <location>
        <begin position="575"/>
        <end position="612"/>
    </location>
</feature>
<feature type="compositionally biased region" description="Polar residues" evidence="1">
    <location>
        <begin position="1151"/>
        <end position="1163"/>
    </location>
</feature>
<feature type="compositionally biased region" description="Low complexity" evidence="1">
    <location>
        <begin position="97"/>
        <end position="111"/>
    </location>
</feature>
<evidence type="ECO:0000256" key="1">
    <source>
        <dbReference type="SAM" id="MobiDB-lite"/>
    </source>
</evidence>
<dbReference type="EMBL" id="CAWUON010000053">
    <property type="protein sequence ID" value="CAK7269966.1"/>
    <property type="molecule type" value="Genomic_DNA"/>
</dbReference>
<feature type="region of interest" description="Disordered" evidence="1">
    <location>
        <begin position="648"/>
        <end position="946"/>
    </location>
</feature>
<dbReference type="Proteomes" id="UP001642502">
    <property type="component" value="Unassembled WGS sequence"/>
</dbReference>
<name>A0ABP0DR00_9PEZI</name>
<organism evidence="2 3">
    <name type="scientific">Sporothrix epigloea</name>
    <dbReference type="NCBI Taxonomy" id="1892477"/>
    <lineage>
        <taxon>Eukaryota</taxon>
        <taxon>Fungi</taxon>
        <taxon>Dikarya</taxon>
        <taxon>Ascomycota</taxon>
        <taxon>Pezizomycotina</taxon>
        <taxon>Sordariomycetes</taxon>
        <taxon>Sordariomycetidae</taxon>
        <taxon>Ophiostomatales</taxon>
        <taxon>Ophiostomataceae</taxon>
        <taxon>Sporothrix</taxon>
    </lineage>
</organism>
<feature type="compositionally biased region" description="Low complexity" evidence="1">
    <location>
        <begin position="1118"/>
        <end position="1131"/>
    </location>
</feature>
<feature type="region of interest" description="Disordered" evidence="1">
    <location>
        <begin position="381"/>
        <end position="429"/>
    </location>
</feature>
<comment type="caution">
    <text evidence="2">The sequence shown here is derived from an EMBL/GenBank/DDBJ whole genome shotgun (WGS) entry which is preliminary data.</text>
</comment>
<keyword evidence="3" id="KW-1185">Reference proteome</keyword>
<feature type="compositionally biased region" description="Low complexity" evidence="1">
    <location>
        <begin position="800"/>
        <end position="818"/>
    </location>
</feature>
<feature type="compositionally biased region" description="Polar residues" evidence="1">
    <location>
        <begin position="891"/>
        <end position="903"/>
    </location>
</feature>
<feature type="compositionally biased region" description="Basic and acidic residues" evidence="1">
    <location>
        <begin position="1026"/>
        <end position="1039"/>
    </location>
</feature>
<feature type="compositionally biased region" description="Acidic residues" evidence="1">
    <location>
        <begin position="1222"/>
        <end position="1231"/>
    </location>
</feature>
<feature type="region of interest" description="Disordered" evidence="1">
    <location>
        <begin position="501"/>
        <end position="521"/>
    </location>
</feature>
<feature type="region of interest" description="Disordered" evidence="1">
    <location>
        <begin position="972"/>
        <end position="1163"/>
    </location>
</feature>
<feature type="region of interest" description="Disordered" evidence="1">
    <location>
        <begin position="1202"/>
        <end position="1244"/>
    </location>
</feature>
<reference evidence="2 3" key="1">
    <citation type="submission" date="2024-01" db="EMBL/GenBank/DDBJ databases">
        <authorList>
            <person name="Allen C."/>
            <person name="Tagirdzhanova G."/>
        </authorList>
    </citation>
    <scope>NUCLEOTIDE SEQUENCE [LARGE SCALE GENOMIC DNA]</scope>
    <source>
        <strain evidence="2 3">CBS 119000</strain>
    </source>
</reference>
<dbReference type="PANTHER" id="PTHR38426">
    <property type="entry name" value="MAINTENANCE OF TELOMERE CAPPING PROTEIN 4"/>
    <property type="match status" value="1"/>
</dbReference>
<gene>
    <name evidence="2" type="ORF">SEPCBS119000_003845</name>
</gene>
<proteinExistence type="predicted"/>
<feature type="compositionally biased region" description="Low complexity" evidence="1">
    <location>
        <begin position="1099"/>
        <end position="1110"/>
    </location>
</feature>
<evidence type="ECO:0000313" key="2">
    <source>
        <dbReference type="EMBL" id="CAK7269966.1"/>
    </source>
</evidence>
<feature type="compositionally biased region" description="Polar residues" evidence="1">
    <location>
        <begin position="502"/>
        <end position="515"/>
    </location>
</feature>
<feature type="compositionally biased region" description="Polar residues" evidence="1">
    <location>
        <begin position="62"/>
        <end position="78"/>
    </location>
</feature>
<feature type="compositionally biased region" description="Polar residues" evidence="1">
    <location>
        <begin position="391"/>
        <end position="421"/>
    </location>
</feature>
<feature type="region of interest" description="Disordered" evidence="1">
    <location>
        <begin position="217"/>
        <end position="236"/>
    </location>
</feature>
<feature type="region of interest" description="Disordered" evidence="1">
    <location>
        <begin position="265"/>
        <end position="321"/>
    </location>
</feature>
<accession>A0ABP0DR00</accession>
<dbReference type="InterPro" id="IPR038769">
    <property type="entry name" value="MTC4"/>
</dbReference>
<evidence type="ECO:0000313" key="3">
    <source>
        <dbReference type="Proteomes" id="UP001642502"/>
    </source>
</evidence>
<feature type="compositionally biased region" description="Low complexity" evidence="1">
    <location>
        <begin position="867"/>
        <end position="876"/>
    </location>
</feature>
<feature type="region of interest" description="Disordered" evidence="1">
    <location>
        <begin position="618"/>
        <end position="637"/>
    </location>
</feature>
<feature type="compositionally biased region" description="Low complexity" evidence="1">
    <location>
        <begin position="46"/>
        <end position="61"/>
    </location>
</feature>
<feature type="compositionally biased region" description="Basic and acidic residues" evidence="1">
    <location>
        <begin position="827"/>
        <end position="845"/>
    </location>
</feature>
<feature type="region of interest" description="Disordered" evidence="1">
    <location>
        <begin position="1"/>
        <end position="207"/>
    </location>
</feature>
<dbReference type="PANTHER" id="PTHR38426:SF1">
    <property type="entry name" value="MAINTENANCE OF TELOMERE CAPPING PROTEIN 4"/>
    <property type="match status" value="1"/>
</dbReference>
<feature type="compositionally biased region" description="Basic and acidic residues" evidence="1">
    <location>
        <begin position="691"/>
        <end position="714"/>
    </location>
</feature>
<feature type="compositionally biased region" description="Polar residues" evidence="1">
    <location>
        <begin position="19"/>
        <end position="30"/>
    </location>
</feature>
<feature type="compositionally biased region" description="Low complexity" evidence="1">
    <location>
        <begin position="217"/>
        <end position="234"/>
    </location>
</feature>
<feature type="compositionally biased region" description="Low complexity" evidence="1">
    <location>
        <begin position="982"/>
        <end position="991"/>
    </location>
</feature>
<feature type="compositionally biased region" description="Polar residues" evidence="1">
    <location>
        <begin position="309"/>
        <end position="320"/>
    </location>
</feature>
<protein>
    <submittedName>
        <fullName evidence="2">Uncharacterized protein</fullName>
    </submittedName>
</protein>